<dbReference type="SUPFAM" id="SSF53474">
    <property type="entry name" value="alpha/beta-Hydrolases"/>
    <property type="match status" value="1"/>
</dbReference>
<reference evidence="4 5" key="1">
    <citation type="submission" date="2018-06" db="EMBL/GenBank/DDBJ databases">
        <title>Whole genome sequencing of a novel hydrocarbon degrading bacterial strain, PW21 isolated from oil contaminated produced water sample.</title>
        <authorList>
            <person name="Nagkirti P."/>
            <person name="Shaikh A."/>
            <person name="Gowdaman V."/>
            <person name="Engineer A.E."/>
            <person name="Dagar S."/>
            <person name="Dhakephalkar P.K."/>
        </authorList>
    </citation>
    <scope>NUCLEOTIDE SEQUENCE [LARGE SCALE GENOMIC DNA]</scope>
    <source>
        <strain evidence="4 5">PW21</strain>
    </source>
</reference>
<protein>
    <submittedName>
        <fullName evidence="4">Acetylxylan esterase</fullName>
    </submittedName>
</protein>
<dbReference type="RefSeq" id="WP_111250089.1">
    <property type="nucleotide sequence ID" value="NZ_QKWH01000002.1"/>
</dbReference>
<dbReference type="InterPro" id="IPR039069">
    <property type="entry name" value="CE7"/>
</dbReference>
<dbReference type="EMBL" id="QKWH01000002">
    <property type="protein sequence ID" value="PZR54232.1"/>
    <property type="molecule type" value="Genomic_DNA"/>
</dbReference>
<dbReference type="InterPro" id="IPR029058">
    <property type="entry name" value="AB_hydrolase_fold"/>
</dbReference>
<proteinExistence type="predicted"/>
<dbReference type="PANTHER" id="PTHR40111:SF1">
    <property type="entry name" value="CEPHALOSPORIN-C DEACETYLASE"/>
    <property type="match status" value="1"/>
</dbReference>
<keyword evidence="5" id="KW-1185">Reference proteome</keyword>
<comment type="caution">
    <text evidence="4">The sequence shown here is derived from an EMBL/GenBank/DDBJ whole genome shotgun (WGS) entry which is preliminary data.</text>
</comment>
<dbReference type="Pfam" id="PF05448">
    <property type="entry name" value="AXE1"/>
    <property type="match status" value="1"/>
</dbReference>
<dbReference type="InterPro" id="IPR008391">
    <property type="entry name" value="AXE1_dom"/>
</dbReference>
<evidence type="ECO:0000259" key="3">
    <source>
        <dbReference type="Pfam" id="PF05448"/>
    </source>
</evidence>
<dbReference type="PANTHER" id="PTHR40111">
    <property type="entry name" value="CEPHALOSPORIN-C DEACETYLASE"/>
    <property type="match status" value="1"/>
</dbReference>
<organism evidence="4 5">
    <name type="scientific">Xylanimonas oleitrophica</name>
    <dbReference type="NCBI Taxonomy" id="2607479"/>
    <lineage>
        <taxon>Bacteria</taxon>
        <taxon>Bacillati</taxon>
        <taxon>Actinomycetota</taxon>
        <taxon>Actinomycetes</taxon>
        <taxon>Micrococcales</taxon>
        <taxon>Promicromonosporaceae</taxon>
        <taxon>Xylanimonas</taxon>
    </lineage>
</organism>
<evidence type="ECO:0000313" key="5">
    <source>
        <dbReference type="Proteomes" id="UP000248783"/>
    </source>
</evidence>
<dbReference type="AlphaFoldDB" id="A0A2W5WTN2"/>
<gene>
    <name evidence="4" type="ORF">DNL40_04775</name>
</gene>
<dbReference type="GO" id="GO:0005976">
    <property type="term" value="P:polysaccharide metabolic process"/>
    <property type="evidence" value="ECO:0007669"/>
    <property type="project" value="TreeGrafter"/>
</dbReference>
<dbReference type="Gene3D" id="3.40.50.1820">
    <property type="entry name" value="alpha/beta hydrolase"/>
    <property type="match status" value="1"/>
</dbReference>
<sequence length="333" mass="35591">MAQFDMPLDQLEAYAPDVAEPADLDEFWTSTVAEARALGGAPTLERVETGLTQVVVDDVTFPGFGGHPIKGWLVRPAHHDVDRDGPLPGVVELLGYGGGRGLPHERLEWAAAGFAHLVMDTRGQGSHWGGGGSTPDPVGRGASVSGFMTAGIEDPHDHFYRRFYTDGVRAVDALRQVAGVDPARVAVTGASQGGGGTVAVAALTALTGTGVSAAMPDVPFLAHFRRAVQITDSHPYGEITKYLSVHRHPAAEETVWRTLSYLDGVNLARRATAPALFSVALMDTTCPPSTVYAAFNAWGGDTRRIDVYPYNDHEGGQAYRFPPQLAWLREHLG</sequence>
<evidence type="ECO:0000256" key="1">
    <source>
        <dbReference type="PIRSR" id="PIRSR639069-1"/>
    </source>
</evidence>
<name>A0A2W5WTN2_9MICO</name>
<feature type="active site" description="Charge relay system" evidence="1">
    <location>
        <position position="313"/>
    </location>
</feature>
<accession>A0A2W5WTN2</accession>
<evidence type="ECO:0000313" key="4">
    <source>
        <dbReference type="EMBL" id="PZR54232.1"/>
    </source>
</evidence>
<feature type="domain" description="Acetyl xylan esterase" evidence="3">
    <location>
        <begin position="1"/>
        <end position="330"/>
    </location>
</feature>
<feature type="active site" description="Nucleophile" evidence="1">
    <location>
        <position position="191"/>
    </location>
</feature>
<feature type="active site" description="Charge relay system" evidence="1">
    <location>
        <position position="283"/>
    </location>
</feature>
<dbReference type="Proteomes" id="UP000248783">
    <property type="component" value="Unassembled WGS sequence"/>
</dbReference>
<evidence type="ECO:0000256" key="2">
    <source>
        <dbReference type="PIRSR" id="PIRSR639069-2"/>
    </source>
</evidence>
<dbReference type="GO" id="GO:0052689">
    <property type="term" value="F:carboxylic ester hydrolase activity"/>
    <property type="evidence" value="ECO:0007669"/>
    <property type="project" value="TreeGrafter"/>
</dbReference>
<feature type="binding site" evidence="2">
    <location>
        <position position="96"/>
    </location>
    <ligand>
        <name>substrate</name>
    </ligand>
</feature>